<feature type="non-terminal residue" evidence="2">
    <location>
        <position position="1"/>
    </location>
</feature>
<dbReference type="InterPro" id="IPR032713">
    <property type="entry name" value="EmrE"/>
</dbReference>
<dbReference type="Pfam" id="PF13536">
    <property type="entry name" value="EmrE"/>
    <property type="match status" value="1"/>
</dbReference>
<feature type="transmembrane region" description="Helical" evidence="1">
    <location>
        <begin position="65"/>
        <end position="85"/>
    </location>
</feature>
<keyword evidence="1" id="KW-1133">Transmembrane helix</keyword>
<dbReference type="Proteomes" id="UP000230790">
    <property type="component" value="Unassembled WGS sequence"/>
</dbReference>
<evidence type="ECO:0000313" key="2">
    <source>
        <dbReference type="EMBL" id="PJF46367.1"/>
    </source>
</evidence>
<feature type="transmembrane region" description="Helical" evidence="1">
    <location>
        <begin position="129"/>
        <end position="150"/>
    </location>
</feature>
<accession>A0A2M8Q973</accession>
<protein>
    <submittedName>
        <fullName evidence="2">Uncharacterized protein</fullName>
    </submittedName>
</protein>
<gene>
    <name evidence="2" type="ORF">CUN48_14155</name>
</gene>
<evidence type="ECO:0000256" key="1">
    <source>
        <dbReference type="SAM" id="Phobius"/>
    </source>
</evidence>
<feature type="transmembrane region" description="Helical" evidence="1">
    <location>
        <begin position="22"/>
        <end position="44"/>
    </location>
</feature>
<feature type="transmembrane region" description="Helical" evidence="1">
    <location>
        <begin position="156"/>
        <end position="176"/>
    </location>
</feature>
<keyword evidence="1" id="KW-0472">Membrane</keyword>
<proteinExistence type="predicted"/>
<sequence>LIFVGVLLVNLSEMHATSWREVILGGLPVLIAAFAYPLGLQLVWEARSGGHTRIPHIVDPVLGDSFARVLLLTLGSLPFWLVVILATQPPPPSADQWMNTALVALLSGVVATSLFVYARHQARNAYELAAVDATQAAEVLFALAGEMLLLGAAFPSLWGVLGAGLTILGLILYLLAQGKR</sequence>
<reference evidence="2 3" key="1">
    <citation type="submission" date="2017-11" db="EMBL/GenBank/DDBJ databases">
        <title>Evolution of Phototrophy in the Chloroflexi Phylum Driven by Horizontal Gene Transfer.</title>
        <authorList>
            <person name="Ward L.M."/>
            <person name="Hemp J."/>
            <person name="Shih P.M."/>
            <person name="Mcglynn S.E."/>
            <person name="Fischer W."/>
        </authorList>
    </citation>
    <scope>NUCLEOTIDE SEQUENCE [LARGE SCALE GENOMIC DNA]</scope>
    <source>
        <strain evidence="2">JP3_7</strain>
    </source>
</reference>
<dbReference type="AlphaFoldDB" id="A0A2M8Q973"/>
<name>A0A2M8Q973_9CHLR</name>
<feature type="transmembrane region" description="Helical" evidence="1">
    <location>
        <begin position="97"/>
        <end position="117"/>
    </location>
</feature>
<keyword evidence="1" id="KW-0812">Transmembrane</keyword>
<dbReference type="EMBL" id="PGTN01000254">
    <property type="protein sequence ID" value="PJF46367.1"/>
    <property type="molecule type" value="Genomic_DNA"/>
</dbReference>
<evidence type="ECO:0000313" key="3">
    <source>
        <dbReference type="Proteomes" id="UP000230790"/>
    </source>
</evidence>
<comment type="caution">
    <text evidence="2">The sequence shown here is derived from an EMBL/GenBank/DDBJ whole genome shotgun (WGS) entry which is preliminary data.</text>
</comment>
<organism evidence="2 3">
    <name type="scientific">Candidatus Thermofonsia Clade 3 bacterium</name>
    <dbReference type="NCBI Taxonomy" id="2364212"/>
    <lineage>
        <taxon>Bacteria</taxon>
        <taxon>Bacillati</taxon>
        <taxon>Chloroflexota</taxon>
        <taxon>Candidatus Thermofontia</taxon>
        <taxon>Candidatus Thermofonsia Clade 3</taxon>
    </lineage>
</organism>